<feature type="binding site" evidence="10">
    <location>
        <begin position="10"/>
        <end position="15"/>
    </location>
    <ligand>
        <name>substrate</name>
    </ligand>
</feature>
<evidence type="ECO:0000256" key="2">
    <source>
        <dbReference type="ARBA" id="ARBA00003213"/>
    </source>
</evidence>
<comment type="caution">
    <text evidence="10">Lacks conserved residue(s) required for the propagation of feature annotation.</text>
</comment>
<dbReference type="STRING" id="1810504.PG2T_07640"/>
<dbReference type="NCBIfam" id="TIGR00174">
    <property type="entry name" value="miaA"/>
    <property type="match status" value="1"/>
</dbReference>
<organism evidence="14 15">
    <name type="scientific">Immundisolibacter cernigliae</name>
    <dbReference type="NCBI Taxonomy" id="1810504"/>
    <lineage>
        <taxon>Bacteria</taxon>
        <taxon>Pseudomonadati</taxon>
        <taxon>Pseudomonadota</taxon>
        <taxon>Gammaproteobacteria</taxon>
        <taxon>Immundisolibacterales</taxon>
        <taxon>Immundisolibacteraceae</taxon>
        <taxon>Immundisolibacter</taxon>
    </lineage>
</organism>
<dbReference type="InterPro" id="IPR039657">
    <property type="entry name" value="Dimethylallyltransferase"/>
</dbReference>
<keyword evidence="5 10" id="KW-0819">tRNA processing</keyword>
<feature type="region of interest" description="Interaction with substrate tRNA" evidence="10">
    <location>
        <begin position="33"/>
        <end position="36"/>
    </location>
</feature>
<dbReference type="InterPro" id="IPR027417">
    <property type="entry name" value="P-loop_NTPase"/>
</dbReference>
<reference evidence="15" key="1">
    <citation type="submission" date="2016-03" db="EMBL/GenBank/DDBJ databases">
        <title>Complete genome sequence of Solimmundus cernigliae, representing a novel lineage of polycyclic aromatic hydrocarbon degraders within the Gammaproteobacteria.</title>
        <authorList>
            <person name="Singleton D.R."/>
            <person name="Dickey A.N."/>
            <person name="Scholl E.H."/>
            <person name="Wright F.A."/>
            <person name="Aitken M.D."/>
        </authorList>
    </citation>
    <scope>NUCLEOTIDE SEQUENCE [LARGE SCALE GENOMIC DNA]</scope>
    <source>
        <strain evidence="15">TR3.2</strain>
    </source>
</reference>
<name>A0A1B1YTH5_9GAMM</name>
<dbReference type="SUPFAM" id="SSF52540">
    <property type="entry name" value="P-loop containing nucleoside triphosphate hydrolases"/>
    <property type="match status" value="1"/>
</dbReference>
<dbReference type="EC" id="2.5.1.75" evidence="10"/>
<evidence type="ECO:0000256" key="6">
    <source>
        <dbReference type="ARBA" id="ARBA00022741"/>
    </source>
</evidence>
<evidence type="ECO:0000313" key="15">
    <source>
        <dbReference type="Proteomes" id="UP000092952"/>
    </source>
</evidence>
<evidence type="ECO:0000256" key="11">
    <source>
        <dbReference type="RuleBase" id="RU003783"/>
    </source>
</evidence>
<keyword evidence="15" id="KW-1185">Reference proteome</keyword>
<comment type="function">
    <text evidence="2 10 12">Catalyzes the transfer of a dimethylallyl group onto the adenine at position 37 in tRNAs that read codons beginning with uridine, leading to the formation of N6-(dimethylallyl)adenosine (i(6)A).</text>
</comment>
<evidence type="ECO:0000256" key="8">
    <source>
        <dbReference type="ARBA" id="ARBA00022842"/>
    </source>
</evidence>
<dbReference type="AlphaFoldDB" id="A0A1B1YTH5"/>
<dbReference type="FunCoup" id="A0A1B1YTH5">
    <property type="interactions" value="491"/>
</dbReference>
<evidence type="ECO:0000256" key="1">
    <source>
        <dbReference type="ARBA" id="ARBA00001946"/>
    </source>
</evidence>
<comment type="catalytic activity">
    <reaction evidence="9 10 11">
        <text>adenosine(37) in tRNA + dimethylallyl diphosphate = N(6)-dimethylallyladenosine(37) in tRNA + diphosphate</text>
        <dbReference type="Rhea" id="RHEA:26482"/>
        <dbReference type="Rhea" id="RHEA-COMP:10162"/>
        <dbReference type="Rhea" id="RHEA-COMP:10375"/>
        <dbReference type="ChEBI" id="CHEBI:33019"/>
        <dbReference type="ChEBI" id="CHEBI:57623"/>
        <dbReference type="ChEBI" id="CHEBI:74411"/>
        <dbReference type="ChEBI" id="CHEBI:74415"/>
        <dbReference type="EC" id="2.5.1.75"/>
    </reaction>
</comment>
<dbReference type="Pfam" id="PF01715">
    <property type="entry name" value="IPPT"/>
    <property type="match status" value="1"/>
</dbReference>
<dbReference type="PANTHER" id="PTHR11088:SF60">
    <property type="entry name" value="TRNA DIMETHYLALLYLTRANSFERASE"/>
    <property type="match status" value="1"/>
</dbReference>
<dbReference type="RefSeq" id="WP_068803930.1">
    <property type="nucleotide sequence ID" value="NZ_CP014671.1"/>
</dbReference>
<feature type="region of interest" description="Interaction with substrate tRNA" evidence="10">
    <location>
        <begin position="157"/>
        <end position="161"/>
    </location>
</feature>
<dbReference type="Gene3D" id="3.40.50.300">
    <property type="entry name" value="P-loop containing nucleotide triphosphate hydrolases"/>
    <property type="match status" value="1"/>
</dbReference>
<evidence type="ECO:0000313" key="14">
    <source>
        <dbReference type="EMBL" id="ANX04066.1"/>
    </source>
</evidence>
<evidence type="ECO:0000256" key="4">
    <source>
        <dbReference type="ARBA" id="ARBA00022679"/>
    </source>
</evidence>
<dbReference type="GO" id="GO:0052381">
    <property type="term" value="F:tRNA dimethylallyltransferase activity"/>
    <property type="evidence" value="ECO:0007669"/>
    <property type="project" value="UniProtKB-UniRule"/>
</dbReference>
<evidence type="ECO:0000256" key="12">
    <source>
        <dbReference type="RuleBase" id="RU003784"/>
    </source>
</evidence>
<evidence type="ECO:0000256" key="5">
    <source>
        <dbReference type="ARBA" id="ARBA00022694"/>
    </source>
</evidence>
<dbReference type="KEGG" id="gbi:PG2T_07640"/>
<comment type="cofactor">
    <cofactor evidence="1 10">
        <name>Mg(2+)</name>
        <dbReference type="ChEBI" id="CHEBI:18420"/>
    </cofactor>
</comment>
<keyword evidence="6 10" id="KW-0547">Nucleotide-binding</keyword>
<comment type="subunit">
    <text evidence="10">Monomer.</text>
</comment>
<accession>A0A1B1YTH5</accession>
<dbReference type="InParanoid" id="A0A1B1YTH5"/>
<dbReference type="InterPro" id="IPR018022">
    <property type="entry name" value="IPT"/>
</dbReference>
<feature type="binding site" evidence="10">
    <location>
        <begin position="8"/>
        <end position="15"/>
    </location>
    <ligand>
        <name>ATP</name>
        <dbReference type="ChEBI" id="CHEBI:30616"/>
    </ligand>
</feature>
<evidence type="ECO:0000256" key="9">
    <source>
        <dbReference type="ARBA" id="ARBA00049563"/>
    </source>
</evidence>
<dbReference type="Proteomes" id="UP000092952">
    <property type="component" value="Chromosome"/>
</dbReference>
<evidence type="ECO:0000256" key="3">
    <source>
        <dbReference type="ARBA" id="ARBA00005842"/>
    </source>
</evidence>
<dbReference type="Gene3D" id="1.10.20.140">
    <property type="match status" value="1"/>
</dbReference>
<feature type="site" description="Interaction with substrate tRNA" evidence="10">
    <location>
        <position position="99"/>
    </location>
</feature>
<evidence type="ECO:0000256" key="7">
    <source>
        <dbReference type="ARBA" id="ARBA00022840"/>
    </source>
</evidence>
<keyword evidence="4 10" id="KW-0808">Transferase</keyword>
<comment type="similarity">
    <text evidence="3 10 13">Belongs to the IPP transferase family.</text>
</comment>
<dbReference type="FunFam" id="1.10.20.140:FF:000001">
    <property type="entry name" value="tRNA dimethylallyltransferase"/>
    <property type="match status" value="1"/>
</dbReference>
<keyword evidence="7 10" id="KW-0067">ATP-binding</keyword>
<dbReference type="GO" id="GO:0005524">
    <property type="term" value="F:ATP binding"/>
    <property type="evidence" value="ECO:0007669"/>
    <property type="project" value="UniProtKB-UniRule"/>
</dbReference>
<dbReference type="HAMAP" id="MF_00185">
    <property type="entry name" value="IPP_trans"/>
    <property type="match status" value="1"/>
</dbReference>
<proteinExistence type="inferred from homology"/>
<dbReference type="EMBL" id="CP014671">
    <property type="protein sequence ID" value="ANX04066.1"/>
    <property type="molecule type" value="Genomic_DNA"/>
</dbReference>
<dbReference type="OrthoDB" id="9776390at2"/>
<keyword evidence="8 10" id="KW-0460">Magnesium</keyword>
<gene>
    <name evidence="10" type="primary">miaA</name>
    <name evidence="14" type="ORF">PG2T_07640</name>
</gene>
<dbReference type="PANTHER" id="PTHR11088">
    <property type="entry name" value="TRNA DIMETHYLALLYLTRANSFERASE"/>
    <property type="match status" value="1"/>
</dbReference>
<evidence type="ECO:0000256" key="13">
    <source>
        <dbReference type="RuleBase" id="RU003785"/>
    </source>
</evidence>
<feature type="site" description="Interaction with substrate tRNA" evidence="10">
    <location>
        <position position="121"/>
    </location>
</feature>
<sequence>MPAVFLLGPTASGKSALALAIAGRLPCEIVSVDSGQVYRGMDIGTAKPDAATRATVPHHLIDIRDPDQPYSAGEFRDDALRLIAQIEARGRVPLLVGGTFLYFRALERGLATLPAADPQLRLAIEDEAAARGWPALHAELAGVDPTAAARIAPADRQRISRGLEVYRLTGRPLSAWQAQAAQAAHPPALRLILAPPARATLYAAVDARLEAMLVAGLQDEVARLRAAGYSRDLPALRAVGYRQMWSHLAGETDYPTLVEAAKTASRQYAKRQLTWLRGDPHGHWLDPAGRGVLDRACGLIRALIGKGAA</sequence>
<evidence type="ECO:0000256" key="10">
    <source>
        <dbReference type="HAMAP-Rule" id="MF_00185"/>
    </source>
</evidence>
<protein>
    <recommendedName>
        <fullName evidence="10">tRNA dimethylallyltransferase</fullName>
        <ecNumber evidence="10">2.5.1.75</ecNumber>
    </recommendedName>
    <alternativeName>
        <fullName evidence="10">Dimethylallyl diphosphate:tRNA dimethylallyltransferase</fullName>
        <shortName evidence="10">DMAPP:tRNA dimethylallyltransferase</shortName>
        <shortName evidence="10">DMATase</shortName>
    </alternativeName>
    <alternativeName>
        <fullName evidence="10">Isopentenyl-diphosphate:tRNA isopentenyltransferase</fullName>
        <shortName evidence="10">IPP transferase</shortName>
        <shortName evidence="10">IPPT</shortName>
        <shortName evidence="10">IPTase</shortName>
    </alternativeName>
</protein>
<dbReference type="GO" id="GO:0006400">
    <property type="term" value="P:tRNA modification"/>
    <property type="evidence" value="ECO:0007669"/>
    <property type="project" value="TreeGrafter"/>
</dbReference>